<proteinExistence type="predicted"/>
<dbReference type="AlphaFoldDB" id="A0A4Z2G3W1"/>
<accession>A0A4Z2G3W1</accession>
<feature type="compositionally biased region" description="Polar residues" evidence="1">
    <location>
        <begin position="73"/>
        <end position="82"/>
    </location>
</feature>
<name>A0A4Z2G3W1_9TELE</name>
<feature type="compositionally biased region" description="Basic and acidic residues" evidence="1">
    <location>
        <begin position="141"/>
        <end position="159"/>
    </location>
</feature>
<keyword evidence="3" id="KW-1185">Reference proteome</keyword>
<organism evidence="2 3">
    <name type="scientific">Liparis tanakae</name>
    <name type="common">Tanaka's snailfish</name>
    <dbReference type="NCBI Taxonomy" id="230148"/>
    <lineage>
        <taxon>Eukaryota</taxon>
        <taxon>Metazoa</taxon>
        <taxon>Chordata</taxon>
        <taxon>Craniata</taxon>
        <taxon>Vertebrata</taxon>
        <taxon>Euteleostomi</taxon>
        <taxon>Actinopterygii</taxon>
        <taxon>Neopterygii</taxon>
        <taxon>Teleostei</taxon>
        <taxon>Neoteleostei</taxon>
        <taxon>Acanthomorphata</taxon>
        <taxon>Eupercaria</taxon>
        <taxon>Perciformes</taxon>
        <taxon>Cottioidei</taxon>
        <taxon>Cottales</taxon>
        <taxon>Liparidae</taxon>
        <taxon>Liparis</taxon>
    </lineage>
</organism>
<feature type="compositionally biased region" description="Basic and acidic residues" evidence="1">
    <location>
        <begin position="83"/>
        <end position="92"/>
    </location>
</feature>
<feature type="region of interest" description="Disordered" evidence="1">
    <location>
        <begin position="65"/>
        <end position="159"/>
    </location>
</feature>
<evidence type="ECO:0000256" key="1">
    <source>
        <dbReference type="SAM" id="MobiDB-lite"/>
    </source>
</evidence>
<comment type="caution">
    <text evidence="2">The sequence shown here is derived from an EMBL/GenBank/DDBJ whole genome shotgun (WGS) entry which is preliminary data.</text>
</comment>
<reference evidence="2 3" key="1">
    <citation type="submission" date="2019-03" db="EMBL/GenBank/DDBJ databases">
        <title>First draft genome of Liparis tanakae, snailfish: a comprehensive survey of snailfish specific genes.</title>
        <authorList>
            <person name="Kim W."/>
            <person name="Song I."/>
            <person name="Jeong J.-H."/>
            <person name="Kim D."/>
            <person name="Kim S."/>
            <person name="Ryu S."/>
            <person name="Song J.Y."/>
            <person name="Lee S.K."/>
        </authorList>
    </citation>
    <scope>NUCLEOTIDE SEQUENCE [LARGE SCALE GENOMIC DNA]</scope>
    <source>
        <tissue evidence="2">Muscle</tissue>
    </source>
</reference>
<dbReference type="Proteomes" id="UP000314294">
    <property type="component" value="Unassembled WGS sequence"/>
</dbReference>
<dbReference type="EMBL" id="SRLO01000721">
    <property type="protein sequence ID" value="TNN47870.1"/>
    <property type="molecule type" value="Genomic_DNA"/>
</dbReference>
<gene>
    <name evidence="2" type="ORF">EYF80_041921</name>
</gene>
<protein>
    <submittedName>
        <fullName evidence="2">Uncharacterized protein</fullName>
    </submittedName>
</protein>
<evidence type="ECO:0000313" key="2">
    <source>
        <dbReference type="EMBL" id="TNN47870.1"/>
    </source>
</evidence>
<evidence type="ECO:0000313" key="3">
    <source>
        <dbReference type="Proteomes" id="UP000314294"/>
    </source>
</evidence>
<sequence>MQRGAGPMLRVERRPSLTLRPPLYRPVNAEQSFLLDVALLDPLLVQVLDELVSLHPVDERADVAAVAEERPASQVQGASCRTQGDKETRRQGDNGLKVSTSRKKATGSERRRTAAVLCLERPPLGRKTSQEAAAGGADVDFVLKTDGRRRGDEGRPYRE</sequence>